<protein>
    <submittedName>
        <fullName evidence="1">Uncharacterized protein</fullName>
    </submittedName>
</protein>
<proteinExistence type="predicted"/>
<reference evidence="1 2" key="1">
    <citation type="submission" date="2019-06" db="EMBL/GenBank/DDBJ databases">
        <title>Sorghum-associated microbial communities from plants grown in Nebraska, USA.</title>
        <authorList>
            <person name="Schachtman D."/>
        </authorList>
    </citation>
    <scope>NUCLEOTIDE SEQUENCE [LARGE SCALE GENOMIC DNA]</scope>
    <source>
        <strain evidence="1 2">110</strain>
    </source>
</reference>
<evidence type="ECO:0000313" key="2">
    <source>
        <dbReference type="Proteomes" id="UP000316437"/>
    </source>
</evidence>
<sequence>MIFFRFFSIKFNNRLTVIKKLLYLHHNNCTTAYRRDSTLELFCLYSKDQKKYLVEYLSANIYIEKSYEIKIG</sequence>
<gene>
    <name evidence="1" type="ORF">FB551_4356</name>
</gene>
<keyword evidence="2" id="KW-1185">Reference proteome</keyword>
<accession>A0A543E4K3</accession>
<dbReference type="AlphaFoldDB" id="A0A543E4K3"/>
<organism evidence="1 2">
    <name type="scientific">Chryseobacterium aquifrigidense</name>
    <dbReference type="NCBI Taxonomy" id="558021"/>
    <lineage>
        <taxon>Bacteria</taxon>
        <taxon>Pseudomonadati</taxon>
        <taxon>Bacteroidota</taxon>
        <taxon>Flavobacteriia</taxon>
        <taxon>Flavobacteriales</taxon>
        <taxon>Weeksellaceae</taxon>
        <taxon>Chryseobacterium group</taxon>
        <taxon>Chryseobacterium</taxon>
    </lineage>
</organism>
<comment type="caution">
    <text evidence="1">The sequence shown here is derived from an EMBL/GenBank/DDBJ whole genome shotgun (WGS) entry which is preliminary data.</text>
</comment>
<name>A0A543E4K3_9FLAO</name>
<dbReference type="Proteomes" id="UP000316437">
    <property type="component" value="Unassembled WGS sequence"/>
</dbReference>
<evidence type="ECO:0000313" key="1">
    <source>
        <dbReference type="EMBL" id="TQM16473.1"/>
    </source>
</evidence>
<dbReference type="EMBL" id="VFPD01000004">
    <property type="protein sequence ID" value="TQM16473.1"/>
    <property type="molecule type" value="Genomic_DNA"/>
</dbReference>